<dbReference type="Gene3D" id="2.60.120.10">
    <property type="entry name" value="Jelly Rolls"/>
    <property type="match status" value="1"/>
</dbReference>
<dbReference type="PANTHER" id="PTHR11635:SF152">
    <property type="entry name" value="CAMP-DEPENDENT PROTEIN KINASE TYPE I REGULATORY SUBUNIT-RELATED"/>
    <property type="match status" value="1"/>
</dbReference>
<dbReference type="GO" id="GO:0005952">
    <property type="term" value="C:cAMP-dependent protein kinase complex"/>
    <property type="evidence" value="ECO:0007669"/>
    <property type="project" value="InterPro"/>
</dbReference>
<accession>A0A916UBW7</accession>
<comment type="caution">
    <text evidence="2">The sequence shown here is derived from an EMBL/GenBank/DDBJ whole genome shotgun (WGS) entry which is preliminary data.</text>
</comment>
<dbReference type="SMART" id="SM00100">
    <property type="entry name" value="cNMP"/>
    <property type="match status" value="1"/>
</dbReference>
<sequence>MSKFPFFKPHFSLRYEQLRSVMLFETLNKREFSTIDAMLHERDYVKDELIFDVGEDSQAIYIVLSGAVSVSRRSSGVEEEIVRFQPGGFFGELALLDNAPRSAVARAAEDCKLVVMFRADLAALAETHVVLSNKVLLQMARHLAHIVRQTAMRTGTTLHL</sequence>
<dbReference type="InterPro" id="IPR050503">
    <property type="entry name" value="cAMP-dep_PK_reg_su-like"/>
</dbReference>
<dbReference type="InterPro" id="IPR014710">
    <property type="entry name" value="RmlC-like_jellyroll"/>
</dbReference>
<gene>
    <name evidence="2" type="primary">crp</name>
    <name evidence="2" type="ORF">GCM10011396_13880</name>
</gene>
<dbReference type="InterPro" id="IPR000595">
    <property type="entry name" value="cNMP-bd_dom"/>
</dbReference>
<dbReference type="InterPro" id="IPR018488">
    <property type="entry name" value="cNMP-bd_CS"/>
</dbReference>
<dbReference type="GO" id="GO:0004862">
    <property type="term" value="F:cAMP-dependent protein kinase inhibitor activity"/>
    <property type="evidence" value="ECO:0007669"/>
    <property type="project" value="TreeGrafter"/>
</dbReference>
<dbReference type="InterPro" id="IPR018490">
    <property type="entry name" value="cNMP-bd_dom_sf"/>
</dbReference>
<dbReference type="GO" id="GO:0030552">
    <property type="term" value="F:cAMP binding"/>
    <property type="evidence" value="ECO:0007669"/>
    <property type="project" value="TreeGrafter"/>
</dbReference>
<dbReference type="Pfam" id="PF00027">
    <property type="entry name" value="cNMP_binding"/>
    <property type="match status" value="1"/>
</dbReference>
<reference evidence="2" key="2">
    <citation type="submission" date="2020-09" db="EMBL/GenBank/DDBJ databases">
        <authorList>
            <person name="Sun Q."/>
            <person name="Zhou Y."/>
        </authorList>
    </citation>
    <scope>NUCLEOTIDE SEQUENCE</scope>
    <source>
        <strain evidence="2">CGMCC 1.10998</strain>
    </source>
</reference>
<evidence type="ECO:0000259" key="1">
    <source>
        <dbReference type="PROSITE" id="PS50042"/>
    </source>
</evidence>
<proteinExistence type="predicted"/>
<protein>
    <submittedName>
        <fullName evidence="2">cAMP-binding protein</fullName>
    </submittedName>
</protein>
<dbReference type="EMBL" id="BMED01000001">
    <property type="protein sequence ID" value="GGC68036.1"/>
    <property type="molecule type" value="Genomic_DNA"/>
</dbReference>
<dbReference type="PROSITE" id="PS00889">
    <property type="entry name" value="CNMP_BINDING_2"/>
    <property type="match status" value="1"/>
</dbReference>
<reference evidence="2" key="1">
    <citation type="journal article" date="2014" name="Int. J. Syst. Evol. Microbiol.">
        <title>Complete genome sequence of Corynebacterium casei LMG S-19264T (=DSM 44701T), isolated from a smear-ripened cheese.</title>
        <authorList>
            <consortium name="US DOE Joint Genome Institute (JGI-PGF)"/>
            <person name="Walter F."/>
            <person name="Albersmeier A."/>
            <person name="Kalinowski J."/>
            <person name="Ruckert C."/>
        </authorList>
    </citation>
    <scope>NUCLEOTIDE SEQUENCE</scope>
    <source>
        <strain evidence="2">CGMCC 1.10998</strain>
    </source>
</reference>
<evidence type="ECO:0000313" key="3">
    <source>
        <dbReference type="Proteomes" id="UP000637423"/>
    </source>
</evidence>
<dbReference type="Proteomes" id="UP000637423">
    <property type="component" value="Unassembled WGS sequence"/>
</dbReference>
<dbReference type="GO" id="GO:0005829">
    <property type="term" value="C:cytosol"/>
    <property type="evidence" value="ECO:0007669"/>
    <property type="project" value="TreeGrafter"/>
</dbReference>
<name>A0A916UBW7_9BURK</name>
<dbReference type="SUPFAM" id="SSF51206">
    <property type="entry name" value="cAMP-binding domain-like"/>
    <property type="match status" value="1"/>
</dbReference>
<dbReference type="CDD" id="cd00038">
    <property type="entry name" value="CAP_ED"/>
    <property type="match status" value="1"/>
</dbReference>
<dbReference type="AlphaFoldDB" id="A0A916UBW7"/>
<evidence type="ECO:0000313" key="2">
    <source>
        <dbReference type="EMBL" id="GGC68036.1"/>
    </source>
</evidence>
<feature type="domain" description="Cyclic nucleotide-binding" evidence="1">
    <location>
        <begin position="23"/>
        <end position="124"/>
    </location>
</feature>
<dbReference type="PROSITE" id="PS50042">
    <property type="entry name" value="CNMP_BINDING_3"/>
    <property type="match status" value="1"/>
</dbReference>
<dbReference type="PANTHER" id="PTHR11635">
    <property type="entry name" value="CAMP-DEPENDENT PROTEIN KINASE REGULATORY CHAIN"/>
    <property type="match status" value="1"/>
</dbReference>
<dbReference type="GO" id="GO:0034236">
    <property type="term" value="F:protein kinase A catalytic subunit binding"/>
    <property type="evidence" value="ECO:0007669"/>
    <property type="project" value="TreeGrafter"/>
</dbReference>
<keyword evidence="3" id="KW-1185">Reference proteome</keyword>
<organism evidence="2 3">
    <name type="scientific">Undibacterium terreum</name>
    <dbReference type="NCBI Taxonomy" id="1224302"/>
    <lineage>
        <taxon>Bacteria</taxon>
        <taxon>Pseudomonadati</taxon>
        <taxon>Pseudomonadota</taxon>
        <taxon>Betaproteobacteria</taxon>
        <taxon>Burkholderiales</taxon>
        <taxon>Oxalobacteraceae</taxon>
        <taxon>Undibacterium</taxon>
    </lineage>
</organism>